<dbReference type="OrthoDB" id="9762933at2"/>
<dbReference type="GO" id="GO:0004748">
    <property type="term" value="F:ribonucleoside-diphosphate reductase activity, thioredoxin disulfide as acceptor"/>
    <property type="evidence" value="ECO:0007669"/>
    <property type="project" value="UniProtKB-EC"/>
</dbReference>
<reference evidence="12 13" key="1">
    <citation type="journal article" date="2018" name="BMC Genomics">
        <title>Comparative genome analysis of jujube witches'-broom Phytoplasma, an obligate pathogen that causes jujube witches'-broom disease.</title>
        <authorList>
            <person name="Wang J."/>
            <person name="Song L."/>
            <person name="Jiao Q."/>
            <person name="Yang S."/>
            <person name="Gao R."/>
            <person name="Lu X."/>
            <person name="Zhou G."/>
        </authorList>
    </citation>
    <scope>NUCLEOTIDE SEQUENCE [LARGE SCALE GENOMIC DNA]</scope>
    <source>
        <strain evidence="12">Jwb-nky</strain>
    </source>
</reference>
<keyword evidence="8" id="KW-1015">Disulfide bond</keyword>
<protein>
    <recommendedName>
        <fullName evidence="2 10">Ribonucleoside-diphosphate reductase</fullName>
        <ecNumber evidence="2 10">1.17.4.1</ecNumber>
    </recommendedName>
</protein>
<dbReference type="PROSITE" id="PS00089">
    <property type="entry name" value="RIBORED_LARGE"/>
    <property type="match status" value="1"/>
</dbReference>
<dbReference type="SUPFAM" id="SSF52218">
    <property type="entry name" value="Flavoproteins"/>
    <property type="match status" value="1"/>
</dbReference>
<dbReference type="NCBIfam" id="TIGR00333">
    <property type="entry name" value="nrdI"/>
    <property type="match status" value="1"/>
</dbReference>
<dbReference type="PANTHER" id="PTHR11573">
    <property type="entry name" value="RIBONUCLEOSIDE-DIPHOSPHATE REDUCTASE LARGE CHAIN"/>
    <property type="match status" value="1"/>
</dbReference>
<dbReference type="PANTHER" id="PTHR11573:SF30">
    <property type="entry name" value="RIBONUCLEOSIDE-DIPHOSPHATE REDUCTASE 2 SUBUNIT ALPHA"/>
    <property type="match status" value="1"/>
</dbReference>
<evidence type="ECO:0000259" key="11">
    <source>
        <dbReference type="PROSITE" id="PS00089"/>
    </source>
</evidence>
<gene>
    <name evidence="12" type="ORF">CWO85_01355</name>
</gene>
<dbReference type="Proteomes" id="UP000272462">
    <property type="component" value="Chromosome"/>
</dbReference>
<keyword evidence="7 10" id="KW-0215">Deoxyribonucleotide synthesis</keyword>
<dbReference type="Gene3D" id="1.10.1650.20">
    <property type="match status" value="1"/>
</dbReference>
<evidence type="ECO:0000256" key="10">
    <source>
        <dbReference type="RuleBase" id="RU003410"/>
    </source>
</evidence>
<sequence length="826" mass="95157">MKNQKIKIVYDGLEKGNIFEFVQKLSEFKLEKIQDFKNENENIFLITKTVKYGEIPDTTENFLKKYTHLIIGIAVSGNKNFGNNFAKAGDLISEKFNIPLVLKFENKGFNEDIEYIRKWLNNFINIKNNNKRIPSYITLNNQIIDGEGKIKDLNKDQEALKSYFKDEINPKLKKFQTLNEKLDFLIKNKYYEEDFLKLYTREAIKQIYQLAYSFNFKFNSFIGAFKFYNDYSLKTRDKKFYLESYEDRLVTNALYHASGNFQLAQELIKNLMKQNFTPATPTLLNTGLKKRGEFVSCFLLEAGDSLNDIARIVEFAMQLSKIGGGVSISLSNLRAKGETIKEMKNTCKGVIGVAKLLDHSFRYADQMGQRLGAGAVYLNVFHSDIEDFLNSKKLNADEDIRLKTLSLGVIVPNKMLELARKNEKMALFYPHTIYKEYHISFSDVGVNMDKWYPILLANPKIRKRFINPRSLLELIAQLQGESGYPYLMFCDNANAVNTSENKIKFSNLCTEILQPTLTSYYASYNEREKDRIGMDISCNLASGHMGNMMKNKNIKETVFSAMEIMNSVSLKTKIKHVPSVFKANNLNRSVGFGIMGHHGFLAENMINFGSQENIEFIDVFFNIVNYYSLLHSCLKAEETGEKFFQFEKSTYASGEYFKDKKAIFPKLSKIKELFEGIEIPSDEDWSNLKVKVMKHGLYNSHRLAVAPNGSIGYIMSATPSLTPIKQLVEERTYGNSKTYFPAPNLADYSFMYQTAYKMNKFKLIDVIATAQKHIDQGISFELCISSDITTRELSRYYLYAHHKGIKTLYYTRTQKLKIFECESCGI</sequence>
<evidence type="ECO:0000256" key="7">
    <source>
        <dbReference type="ARBA" id="ARBA00023116"/>
    </source>
</evidence>
<dbReference type="PRINTS" id="PR01183">
    <property type="entry name" value="RIBORDTASEM1"/>
</dbReference>
<dbReference type="InterPro" id="IPR013346">
    <property type="entry name" value="NrdE_NrdA_C"/>
</dbReference>
<dbReference type="GO" id="GO:0009263">
    <property type="term" value="P:deoxyribonucleotide biosynthetic process"/>
    <property type="evidence" value="ECO:0007669"/>
    <property type="project" value="UniProtKB-KW"/>
</dbReference>
<dbReference type="Pfam" id="PF02867">
    <property type="entry name" value="Ribonuc_red_lgC"/>
    <property type="match status" value="1"/>
</dbReference>
<accession>A0A660HMB5</accession>
<dbReference type="KEGG" id="pzi:CWO85_01355"/>
<evidence type="ECO:0000256" key="3">
    <source>
        <dbReference type="ARBA" id="ARBA00022533"/>
    </source>
</evidence>
<dbReference type="NCBIfam" id="TIGR02506">
    <property type="entry name" value="NrdE_NrdA"/>
    <property type="match status" value="1"/>
</dbReference>
<comment type="similarity">
    <text evidence="1 10">Belongs to the ribonucleoside diphosphate reductase large chain family.</text>
</comment>
<dbReference type="InterPro" id="IPR008926">
    <property type="entry name" value="RNR_R1-su_N"/>
</dbReference>
<dbReference type="SUPFAM" id="SSF51998">
    <property type="entry name" value="PFL-like glycyl radical enzymes"/>
    <property type="match status" value="1"/>
</dbReference>
<dbReference type="Pfam" id="PF08343">
    <property type="entry name" value="RNR_N"/>
    <property type="match status" value="1"/>
</dbReference>
<keyword evidence="3" id="KW-0021">Allosteric enzyme</keyword>
<keyword evidence="13" id="KW-1185">Reference proteome</keyword>
<evidence type="ECO:0000256" key="6">
    <source>
        <dbReference type="ARBA" id="ARBA00023002"/>
    </source>
</evidence>
<dbReference type="UniPathway" id="UPA00326"/>
<dbReference type="EC" id="1.17.4.1" evidence="2 10"/>
<dbReference type="Pfam" id="PF00317">
    <property type="entry name" value="Ribonuc_red_lgN"/>
    <property type="match status" value="1"/>
</dbReference>
<evidence type="ECO:0000256" key="2">
    <source>
        <dbReference type="ARBA" id="ARBA00012274"/>
    </source>
</evidence>
<dbReference type="GO" id="GO:0010181">
    <property type="term" value="F:FMN binding"/>
    <property type="evidence" value="ECO:0007669"/>
    <property type="project" value="InterPro"/>
</dbReference>
<dbReference type="EMBL" id="CP025121">
    <property type="protein sequence ID" value="AYJ01177.1"/>
    <property type="molecule type" value="Genomic_DNA"/>
</dbReference>
<keyword evidence="5" id="KW-0067">ATP-binding</keyword>
<dbReference type="NCBIfam" id="TIGR04170">
    <property type="entry name" value="RNR_1b_NrdE"/>
    <property type="match status" value="1"/>
</dbReference>
<dbReference type="SUPFAM" id="SSF48168">
    <property type="entry name" value="R1 subunit of ribonucleotide reductase, N-terminal domain"/>
    <property type="match status" value="1"/>
</dbReference>
<dbReference type="GO" id="GO:0005971">
    <property type="term" value="C:ribonucleoside-diphosphate reductase complex"/>
    <property type="evidence" value="ECO:0007669"/>
    <property type="project" value="TreeGrafter"/>
</dbReference>
<keyword evidence="6 10" id="KW-0560">Oxidoreductase</keyword>
<comment type="function">
    <text evidence="10">Provides the precursors necessary for DNA synthesis. Catalyzes the biosynthesis of deoxyribonucleotides from the corresponding ribonucleotides.</text>
</comment>
<dbReference type="Gene3D" id="3.40.50.360">
    <property type="match status" value="1"/>
</dbReference>
<dbReference type="InterPro" id="IPR004465">
    <property type="entry name" value="RNR_NrdI"/>
</dbReference>
<evidence type="ECO:0000313" key="13">
    <source>
        <dbReference type="Proteomes" id="UP000272462"/>
    </source>
</evidence>
<dbReference type="RefSeq" id="WP_121463908.1">
    <property type="nucleotide sequence ID" value="NZ_CP025121.1"/>
</dbReference>
<dbReference type="InterPro" id="IPR029039">
    <property type="entry name" value="Flavoprotein-like_sf"/>
</dbReference>
<comment type="catalytic activity">
    <reaction evidence="9 10">
        <text>a 2'-deoxyribonucleoside 5'-diphosphate + [thioredoxin]-disulfide + H2O = a ribonucleoside 5'-diphosphate + [thioredoxin]-dithiol</text>
        <dbReference type="Rhea" id="RHEA:23252"/>
        <dbReference type="Rhea" id="RHEA-COMP:10698"/>
        <dbReference type="Rhea" id="RHEA-COMP:10700"/>
        <dbReference type="ChEBI" id="CHEBI:15377"/>
        <dbReference type="ChEBI" id="CHEBI:29950"/>
        <dbReference type="ChEBI" id="CHEBI:50058"/>
        <dbReference type="ChEBI" id="CHEBI:57930"/>
        <dbReference type="ChEBI" id="CHEBI:73316"/>
        <dbReference type="EC" id="1.17.4.1"/>
    </reaction>
</comment>
<dbReference type="InterPro" id="IPR026459">
    <property type="entry name" value="RNR_1b_NrdE"/>
</dbReference>
<dbReference type="InterPro" id="IPR000788">
    <property type="entry name" value="RNR_lg_C"/>
</dbReference>
<evidence type="ECO:0000256" key="9">
    <source>
        <dbReference type="ARBA" id="ARBA00047754"/>
    </source>
</evidence>
<dbReference type="Pfam" id="PF07972">
    <property type="entry name" value="Flavodoxin_NdrI"/>
    <property type="match status" value="1"/>
</dbReference>
<evidence type="ECO:0000256" key="4">
    <source>
        <dbReference type="ARBA" id="ARBA00022741"/>
    </source>
</evidence>
<dbReference type="InterPro" id="IPR013509">
    <property type="entry name" value="RNR_lsu_N"/>
</dbReference>
<dbReference type="Gene3D" id="3.20.70.20">
    <property type="match status" value="1"/>
</dbReference>
<keyword evidence="4" id="KW-0547">Nucleotide-binding</keyword>
<dbReference type="GO" id="GO:0005524">
    <property type="term" value="F:ATP binding"/>
    <property type="evidence" value="ECO:0007669"/>
    <property type="project" value="UniProtKB-KW"/>
</dbReference>
<evidence type="ECO:0000256" key="8">
    <source>
        <dbReference type="ARBA" id="ARBA00023157"/>
    </source>
</evidence>
<evidence type="ECO:0000256" key="1">
    <source>
        <dbReference type="ARBA" id="ARBA00010406"/>
    </source>
</evidence>
<dbReference type="AlphaFoldDB" id="A0A660HMB5"/>
<dbReference type="InterPro" id="IPR039718">
    <property type="entry name" value="Rrm1"/>
</dbReference>
<evidence type="ECO:0000313" key="12">
    <source>
        <dbReference type="EMBL" id="AYJ01177.1"/>
    </source>
</evidence>
<dbReference type="CDD" id="cd01679">
    <property type="entry name" value="RNR_I"/>
    <property type="match status" value="1"/>
</dbReference>
<organism evidence="12 13">
    <name type="scientific">Ziziphus jujuba witches'-broom phytoplasma</name>
    <dbReference type="NCBI Taxonomy" id="135727"/>
    <lineage>
        <taxon>Bacteria</taxon>
        <taxon>Bacillati</taxon>
        <taxon>Mycoplasmatota</taxon>
        <taxon>Mollicutes</taxon>
        <taxon>Acholeplasmatales</taxon>
        <taxon>Acholeplasmataceae</taxon>
        <taxon>Candidatus Phytoplasma</taxon>
        <taxon>16SrV (Elm yellows group)</taxon>
    </lineage>
</organism>
<feature type="domain" description="Ribonucleotide reductase large subunit" evidence="11">
    <location>
        <begin position="685"/>
        <end position="707"/>
    </location>
</feature>
<evidence type="ECO:0000256" key="5">
    <source>
        <dbReference type="ARBA" id="ARBA00022840"/>
    </source>
</evidence>
<name>A0A660HMB5_ZIZJU</name>
<dbReference type="InterPro" id="IPR013554">
    <property type="entry name" value="RNR_N"/>
</dbReference>
<proteinExistence type="inferred from homology"/>